<evidence type="ECO:0000256" key="16">
    <source>
        <dbReference type="ARBA" id="ARBA00076190"/>
    </source>
</evidence>
<keyword evidence="6" id="KW-0999">Mitochondrion inner membrane</keyword>
<dbReference type="PIRSF" id="PIRSF002583">
    <property type="entry name" value="Hsp90"/>
    <property type="match status" value="1"/>
</dbReference>
<dbReference type="HAMAP" id="MF_00505">
    <property type="entry name" value="HSP90"/>
    <property type="match status" value="1"/>
</dbReference>
<proteinExistence type="inferred from homology"/>
<evidence type="ECO:0000256" key="3">
    <source>
        <dbReference type="ARBA" id="ARBA00008239"/>
    </source>
</evidence>
<keyword evidence="10" id="KW-0496">Mitochondrion</keyword>
<dbReference type="GO" id="GO:0005524">
    <property type="term" value="F:ATP binding"/>
    <property type="evidence" value="ECO:0007669"/>
    <property type="project" value="UniProtKB-KW"/>
</dbReference>
<keyword evidence="20" id="KW-1185">Reference proteome</keyword>
<organism evidence="19 20">
    <name type="scientific">Varroa destructor</name>
    <name type="common">Honeybee mite</name>
    <dbReference type="NCBI Taxonomy" id="109461"/>
    <lineage>
        <taxon>Eukaryota</taxon>
        <taxon>Metazoa</taxon>
        <taxon>Ecdysozoa</taxon>
        <taxon>Arthropoda</taxon>
        <taxon>Chelicerata</taxon>
        <taxon>Arachnida</taxon>
        <taxon>Acari</taxon>
        <taxon>Parasitiformes</taxon>
        <taxon>Mesostigmata</taxon>
        <taxon>Gamasina</taxon>
        <taxon>Dermanyssoidea</taxon>
        <taxon>Varroidae</taxon>
        <taxon>Varroa</taxon>
    </lineage>
</organism>
<dbReference type="InterPro" id="IPR020568">
    <property type="entry name" value="Ribosomal_Su5_D2-typ_SF"/>
</dbReference>
<dbReference type="GO" id="GO:0140662">
    <property type="term" value="F:ATP-dependent protein folding chaperone"/>
    <property type="evidence" value="ECO:0007669"/>
    <property type="project" value="InterPro"/>
</dbReference>
<evidence type="ECO:0000256" key="10">
    <source>
        <dbReference type="ARBA" id="ARBA00023128"/>
    </source>
</evidence>
<dbReference type="CTD" id="10131"/>
<evidence type="ECO:0000313" key="20">
    <source>
        <dbReference type="Proteomes" id="UP000594260"/>
    </source>
</evidence>
<keyword evidence="9" id="KW-0007">Acetylation</keyword>
<evidence type="ECO:0000256" key="9">
    <source>
        <dbReference type="ARBA" id="ARBA00022990"/>
    </source>
</evidence>
<keyword evidence="7 18" id="KW-0067">ATP-binding</keyword>
<feature type="binding site" evidence="18">
    <location>
        <position position="409"/>
    </location>
    <ligand>
        <name>ATP</name>
        <dbReference type="ChEBI" id="CHEBI:30616"/>
    </ligand>
</feature>
<dbReference type="InterPro" id="IPR020575">
    <property type="entry name" value="Hsp90_N"/>
</dbReference>
<evidence type="ECO:0000256" key="18">
    <source>
        <dbReference type="PIRSR" id="PIRSR002583-1"/>
    </source>
</evidence>
<evidence type="ECO:0000313" key="19">
    <source>
        <dbReference type="EnsemblMetazoa" id="XP_022672078"/>
    </source>
</evidence>
<dbReference type="KEGG" id="vde:111254920"/>
<dbReference type="Gene3D" id="3.30.230.80">
    <property type="match status" value="1"/>
</dbReference>
<dbReference type="Gene3D" id="1.20.120.790">
    <property type="entry name" value="Heat shock protein 90, C-terminal domain"/>
    <property type="match status" value="1"/>
</dbReference>
<dbReference type="GO" id="GO:0019901">
    <property type="term" value="F:protein kinase binding"/>
    <property type="evidence" value="ECO:0007669"/>
    <property type="project" value="UniProtKB-ARBA"/>
</dbReference>
<feature type="binding site" evidence="18">
    <location>
        <begin position="209"/>
        <end position="214"/>
    </location>
    <ligand>
        <name>ATP</name>
        <dbReference type="ChEBI" id="CHEBI:30616"/>
    </ligand>
</feature>
<keyword evidence="8" id="KW-0809">Transit peptide</keyword>
<dbReference type="FunFam" id="3.40.50.11260:FF:000004">
    <property type="entry name" value="Heat shock protein 75 mitochondrial"/>
    <property type="match status" value="1"/>
</dbReference>
<evidence type="ECO:0000256" key="4">
    <source>
        <dbReference type="ARBA" id="ARBA00022553"/>
    </source>
</evidence>
<dbReference type="GO" id="GO:0005759">
    <property type="term" value="C:mitochondrial matrix"/>
    <property type="evidence" value="ECO:0007669"/>
    <property type="project" value="UniProtKB-SubCell"/>
</dbReference>
<comment type="subunit">
    <text evidence="14">Binds to the intracellular domain of tumor necrosis factor type 1 receptor. Binds to RB1. Interacts with SRC. Interacts with SDHA.</text>
</comment>
<dbReference type="PRINTS" id="PR00775">
    <property type="entry name" value="HEATSHOCK90"/>
</dbReference>
<dbReference type="EnsemblMetazoa" id="XM_022816343">
    <property type="protein sequence ID" value="XP_022672078"/>
    <property type="gene ID" value="LOC111254920"/>
</dbReference>
<feature type="binding site" evidence="18">
    <location>
        <position position="168"/>
    </location>
    <ligand>
        <name>ATP</name>
        <dbReference type="ChEBI" id="CHEBI:30616"/>
    </ligand>
</feature>
<dbReference type="AlphaFoldDB" id="A0A7M7KU90"/>
<dbReference type="FunFam" id="1.20.120.790:FF:000004">
    <property type="entry name" value="Heat shock protein 75 kDa"/>
    <property type="match status" value="1"/>
</dbReference>
<evidence type="ECO:0000256" key="6">
    <source>
        <dbReference type="ARBA" id="ARBA00022792"/>
    </source>
</evidence>
<evidence type="ECO:0000256" key="1">
    <source>
        <dbReference type="ARBA" id="ARBA00004273"/>
    </source>
</evidence>
<dbReference type="Pfam" id="PF13589">
    <property type="entry name" value="HATPase_c_3"/>
    <property type="match status" value="1"/>
</dbReference>
<dbReference type="InParanoid" id="A0A7M7KU90"/>
<dbReference type="GO" id="GO:0016887">
    <property type="term" value="F:ATP hydrolysis activity"/>
    <property type="evidence" value="ECO:0007669"/>
    <property type="project" value="InterPro"/>
</dbReference>
<protein>
    <recommendedName>
        <fullName evidence="15">Heat shock protein 75 kDa, mitochondrial</fullName>
    </recommendedName>
    <alternativeName>
        <fullName evidence="17">TNFR-associated protein 1</fullName>
    </alternativeName>
    <alternativeName>
        <fullName evidence="16">Tumor necrosis factor type 1 receptor-associated protein</fullName>
    </alternativeName>
</protein>
<dbReference type="NCBIfam" id="NF003555">
    <property type="entry name" value="PRK05218.1"/>
    <property type="match status" value="1"/>
</dbReference>
<dbReference type="RefSeq" id="XP_022672078.1">
    <property type="nucleotide sequence ID" value="XM_022816343.1"/>
</dbReference>
<evidence type="ECO:0000256" key="5">
    <source>
        <dbReference type="ARBA" id="ARBA00022741"/>
    </source>
</evidence>
<feature type="binding site" evidence="18">
    <location>
        <position position="124"/>
    </location>
    <ligand>
        <name>ATP</name>
        <dbReference type="ChEBI" id="CHEBI:30616"/>
    </ligand>
</feature>
<dbReference type="OrthoDB" id="28737at2759"/>
<comment type="function">
    <text evidence="13">Chaperone that expresses an ATPase activity. Involved in maintaining mitochondrial function and polarization, downstream of PINK1 and mitochondrial complex I. Is a negative regulator of mitochondrial respiration able to modulate the balance between oxidative phosphorylation and aerobic glycolysis. The impact of TRAP1 on mitochondrial respiration is probably mediated by modulation of mitochondrial SRC and inhibition of SDHA.</text>
</comment>
<dbReference type="Pfam" id="PF00183">
    <property type="entry name" value="HSP90"/>
    <property type="match status" value="1"/>
</dbReference>
<dbReference type="Gene3D" id="3.40.50.11260">
    <property type="match status" value="1"/>
</dbReference>
<evidence type="ECO:0000256" key="12">
    <source>
        <dbReference type="ARBA" id="ARBA00023186"/>
    </source>
</evidence>
<dbReference type="CDD" id="cd16927">
    <property type="entry name" value="HATPase_Hsp90-like"/>
    <property type="match status" value="1"/>
</dbReference>
<dbReference type="OMA" id="DHTQQNE"/>
<dbReference type="SUPFAM" id="SSF55874">
    <property type="entry name" value="ATPase domain of HSP90 chaperone/DNA topoisomerase II/histidine kinase"/>
    <property type="match status" value="1"/>
</dbReference>
<keyword evidence="5 18" id="KW-0547">Nucleotide-binding</keyword>
<feature type="binding site" evidence="18">
    <location>
        <position position="173"/>
    </location>
    <ligand>
        <name>ATP</name>
        <dbReference type="ChEBI" id="CHEBI:30616"/>
    </ligand>
</feature>
<keyword evidence="12" id="KW-0143">Chaperone</keyword>
<dbReference type="FunCoup" id="A0A7M7KU90">
    <property type="interactions" value="1625"/>
</dbReference>
<dbReference type="GO" id="GO:0051082">
    <property type="term" value="F:unfolded protein binding"/>
    <property type="evidence" value="ECO:0007669"/>
    <property type="project" value="InterPro"/>
</dbReference>
<feature type="binding site" evidence="18">
    <location>
        <position position="120"/>
    </location>
    <ligand>
        <name>ATP</name>
        <dbReference type="ChEBI" id="CHEBI:30616"/>
    </ligand>
</feature>
<comment type="subcellular location">
    <subcellularLocation>
        <location evidence="1">Mitochondrion inner membrane</location>
    </subcellularLocation>
    <subcellularLocation>
        <location evidence="2">Mitochondrion matrix</location>
    </subcellularLocation>
</comment>
<keyword evidence="11" id="KW-0472">Membrane</keyword>
<feature type="binding site" evidence="18">
    <location>
        <position position="259"/>
    </location>
    <ligand>
        <name>ATP</name>
        <dbReference type="ChEBI" id="CHEBI:30616"/>
    </ligand>
</feature>
<evidence type="ECO:0000256" key="14">
    <source>
        <dbReference type="ARBA" id="ARBA00066161"/>
    </source>
</evidence>
<reference evidence="19" key="1">
    <citation type="submission" date="2021-01" db="UniProtKB">
        <authorList>
            <consortium name="EnsemblMetazoa"/>
        </authorList>
    </citation>
    <scope>IDENTIFICATION</scope>
</reference>
<evidence type="ECO:0000256" key="17">
    <source>
        <dbReference type="ARBA" id="ARBA00080766"/>
    </source>
</evidence>
<feature type="binding site" evidence="18">
    <location>
        <begin position="188"/>
        <end position="189"/>
    </location>
    <ligand>
        <name>ATP</name>
        <dbReference type="ChEBI" id="CHEBI:30616"/>
    </ligand>
</feature>
<dbReference type="PANTHER" id="PTHR11528">
    <property type="entry name" value="HEAT SHOCK PROTEIN 90 FAMILY MEMBER"/>
    <property type="match status" value="1"/>
</dbReference>
<dbReference type="Gene3D" id="3.30.565.10">
    <property type="entry name" value="Histidine kinase-like ATPase, C-terminal domain"/>
    <property type="match status" value="1"/>
</dbReference>
<evidence type="ECO:0000256" key="15">
    <source>
        <dbReference type="ARBA" id="ARBA00073018"/>
    </source>
</evidence>
<sequence>MSSAAFHVVKLTRAPGNRLLWSLARPIQARPVSSVIPSKQQPFERGHIRYCPSSQILRSAFSTAAPRENSPEDGYHNIIGDSEKATGPEGEKHEFQAETRMLLDIVAKSLYSDKDIFVRELISNASDALEKFRYLRLTELADDKVAQEAPLEIHIATDKHSRTFTIQDTGIGMTREEMIECLGTIARSGSKQFLKENAGKANTESIIGQFGVGFYSAFMVADKVEVFSKSRRGNKAYKWTSDGSGQYEIQSAEGVQEGTKIVLHLKADSREFADEDKIREIIRKFSNFVGSPIYCNGKKANQLQAVWLMDPKEVTKEMHREFFRFTSGSMDSPRFTLHFRTDLPLQLSVLLYVPDSKPGLFEMSRDAESGVALYSRKVLIKARAEILPKWLRFVKGCVDSEDIPLNLSRELLQDSALIRKIRSLITTRLIRLLQDNMKKNPASYEEFYASYQVFLKEGILASNDQSEKEDISKLLQFESSTLGAGEKTSLSDYIGRMKEGQVDIYYLAAPSRQLAENSPYYEAVKKKDVEVLFCYQPYDELVLVQLRHFKSKSVISVEKEMRRDAEAEPVITENMKQLSDWLKSTLASKVHKVKITGRLSEHPCLISVEEMAAARHFVKTSLAQFSEEDRYKLLEPTLELNPTHPIISKLATLKNSNPDLAKSLAEQLLNNAMVSAGLVDDPRTVTMGLNALLVKLLEKH</sequence>
<dbReference type="FunFam" id="3.30.565.10:FF:000021">
    <property type="entry name" value="Heat shock protein 75 kDa, mitochondrial"/>
    <property type="match status" value="1"/>
</dbReference>
<name>A0A7M7KU90_VARDE</name>
<evidence type="ECO:0000256" key="8">
    <source>
        <dbReference type="ARBA" id="ARBA00022946"/>
    </source>
</evidence>
<accession>A0A7M7KU90</accession>
<dbReference type="InterPro" id="IPR036890">
    <property type="entry name" value="HATPase_C_sf"/>
</dbReference>
<dbReference type="SUPFAM" id="SSF54211">
    <property type="entry name" value="Ribosomal protein S5 domain 2-like"/>
    <property type="match status" value="1"/>
</dbReference>
<evidence type="ECO:0000256" key="7">
    <source>
        <dbReference type="ARBA" id="ARBA00022840"/>
    </source>
</evidence>
<dbReference type="Proteomes" id="UP000594260">
    <property type="component" value="Unplaced"/>
</dbReference>
<dbReference type="InterPro" id="IPR037196">
    <property type="entry name" value="HSP90_C"/>
</dbReference>
<evidence type="ECO:0000256" key="11">
    <source>
        <dbReference type="ARBA" id="ARBA00023136"/>
    </source>
</evidence>
<dbReference type="InterPro" id="IPR001404">
    <property type="entry name" value="Hsp90_fam"/>
</dbReference>
<evidence type="ECO:0000256" key="13">
    <source>
        <dbReference type="ARBA" id="ARBA00057498"/>
    </source>
</evidence>
<dbReference type="FunFam" id="3.30.230.80:FF:000004">
    <property type="entry name" value="Heat shock protein 75 kDa"/>
    <property type="match status" value="1"/>
</dbReference>
<comment type="similarity">
    <text evidence="3">Belongs to the heat shock protein 90 family.</text>
</comment>
<keyword evidence="4" id="KW-0597">Phosphoprotein</keyword>
<dbReference type="GeneID" id="111254920"/>
<evidence type="ECO:0000256" key="2">
    <source>
        <dbReference type="ARBA" id="ARBA00004305"/>
    </source>
</evidence>
<dbReference type="SUPFAM" id="SSF110942">
    <property type="entry name" value="HSP90 C-terminal domain"/>
    <property type="match status" value="1"/>
</dbReference>
<dbReference type="GO" id="GO:0005743">
    <property type="term" value="C:mitochondrial inner membrane"/>
    <property type="evidence" value="ECO:0007669"/>
    <property type="project" value="UniProtKB-SubCell"/>
</dbReference>